<gene>
    <name evidence="4" type="ORF">P9B03_00960</name>
</gene>
<comment type="caution">
    <text evidence="4">The sequence shown here is derived from an EMBL/GenBank/DDBJ whole genome shotgun (WGS) entry which is preliminary data.</text>
</comment>
<name>A0AAW9NP33_9BACL</name>
<dbReference type="RefSeq" id="WP_326121255.1">
    <property type="nucleotide sequence ID" value="NZ_JARSFG010000003.1"/>
</dbReference>
<dbReference type="InterPro" id="IPR029903">
    <property type="entry name" value="RmlD-like-bd"/>
</dbReference>
<dbReference type="InterPro" id="IPR005913">
    <property type="entry name" value="dTDP_dehydrorham_reduct"/>
</dbReference>
<accession>A0AAW9NP33</accession>
<dbReference type="Gene3D" id="3.40.50.720">
    <property type="entry name" value="NAD(P)-binding Rossmann-like Domain"/>
    <property type="match status" value="1"/>
</dbReference>
<dbReference type="PANTHER" id="PTHR10491:SF4">
    <property type="entry name" value="METHIONINE ADENOSYLTRANSFERASE 2 SUBUNIT BETA"/>
    <property type="match status" value="1"/>
</dbReference>
<evidence type="ECO:0000313" key="4">
    <source>
        <dbReference type="EMBL" id="MEC1177039.1"/>
    </source>
</evidence>
<protein>
    <recommendedName>
        <fullName evidence="2">dTDP-4-dehydrorhamnose reductase</fullName>
        <ecNumber evidence="2">1.1.1.133</ecNumber>
    </recommendedName>
</protein>
<evidence type="ECO:0000256" key="2">
    <source>
        <dbReference type="RuleBase" id="RU364082"/>
    </source>
</evidence>
<dbReference type="Pfam" id="PF04321">
    <property type="entry name" value="RmlD_sub_bind"/>
    <property type="match status" value="1"/>
</dbReference>
<comment type="pathway">
    <text evidence="2">Carbohydrate biosynthesis; dTDP-L-rhamnose biosynthesis.</text>
</comment>
<comment type="function">
    <text evidence="2">Catalyzes the reduction of dTDP-6-deoxy-L-lyxo-4-hexulose to yield dTDP-L-rhamnose.</text>
</comment>
<dbReference type="GO" id="GO:0048270">
    <property type="term" value="F:methionine adenosyltransferase regulator activity"/>
    <property type="evidence" value="ECO:0007669"/>
    <property type="project" value="TreeGrafter"/>
</dbReference>
<dbReference type="PANTHER" id="PTHR10491">
    <property type="entry name" value="DTDP-4-DEHYDRORHAMNOSE REDUCTASE"/>
    <property type="match status" value="1"/>
</dbReference>
<keyword evidence="2" id="KW-0560">Oxidoreductase</keyword>
<evidence type="ECO:0000259" key="3">
    <source>
        <dbReference type="Pfam" id="PF04321"/>
    </source>
</evidence>
<proteinExistence type="inferred from homology"/>
<dbReference type="GO" id="GO:0008831">
    <property type="term" value="F:dTDP-4-dehydrorhamnose reductase activity"/>
    <property type="evidence" value="ECO:0007669"/>
    <property type="project" value="UniProtKB-EC"/>
</dbReference>
<evidence type="ECO:0000313" key="5">
    <source>
        <dbReference type="Proteomes" id="UP001344888"/>
    </source>
</evidence>
<organism evidence="4 5">
    <name type="scientific">Metasolibacillus meyeri</name>
    <dbReference type="NCBI Taxonomy" id="1071052"/>
    <lineage>
        <taxon>Bacteria</taxon>
        <taxon>Bacillati</taxon>
        <taxon>Bacillota</taxon>
        <taxon>Bacilli</taxon>
        <taxon>Bacillales</taxon>
        <taxon>Caryophanaceae</taxon>
        <taxon>Metasolibacillus</taxon>
    </lineage>
</organism>
<dbReference type="GO" id="GO:0006556">
    <property type="term" value="P:S-adenosylmethionine biosynthetic process"/>
    <property type="evidence" value="ECO:0007669"/>
    <property type="project" value="TreeGrafter"/>
</dbReference>
<keyword evidence="2" id="KW-0521">NADP</keyword>
<feature type="domain" description="RmlD-like substrate binding" evidence="3">
    <location>
        <begin position="82"/>
        <end position="150"/>
    </location>
</feature>
<evidence type="ECO:0000256" key="1">
    <source>
        <dbReference type="ARBA" id="ARBA00010944"/>
    </source>
</evidence>
<dbReference type="EMBL" id="JARSFG010000003">
    <property type="protein sequence ID" value="MEC1177039.1"/>
    <property type="molecule type" value="Genomic_DNA"/>
</dbReference>
<dbReference type="Proteomes" id="UP001344888">
    <property type="component" value="Unassembled WGS sequence"/>
</dbReference>
<dbReference type="SUPFAM" id="SSF51735">
    <property type="entry name" value="NAD(P)-binding Rossmann-fold domains"/>
    <property type="match status" value="1"/>
</dbReference>
<sequence>MKKLLILGASGLVGKALVEECRHHFDVYGTYFSSAVNLPKEKQFYLNFEQGAVSKIMEAIQPDIVISSLQGDYAKQLVLHKELANSLQTTLYFISTTNVFDGDLTRHHTESDTPISKSDYGKFKIACENMLMENLQERCCIVRIPGIWGKDCLRLRKLKEDIAMNKPIKPYSNLQWNFLLDVQLAKQLRFILENGLSGIIHLGATDMLTESAFYEQLLPEQVAMEPVPYEDAESTYYFGLKTEQPNRLPSDLYITNEQIIAYLTN</sequence>
<dbReference type="EC" id="1.1.1.133" evidence="2"/>
<keyword evidence="5" id="KW-1185">Reference proteome</keyword>
<dbReference type="InterPro" id="IPR036291">
    <property type="entry name" value="NAD(P)-bd_dom_sf"/>
</dbReference>
<comment type="similarity">
    <text evidence="1 2">Belongs to the dTDP-4-dehydrorhamnose reductase family.</text>
</comment>
<dbReference type="GO" id="GO:0048269">
    <property type="term" value="C:methionine adenosyltransferase complex"/>
    <property type="evidence" value="ECO:0007669"/>
    <property type="project" value="TreeGrafter"/>
</dbReference>
<reference evidence="4 5" key="1">
    <citation type="submission" date="2023-03" db="EMBL/GenBank/DDBJ databases">
        <title>Bacillus Genome Sequencing.</title>
        <authorList>
            <person name="Dunlap C."/>
        </authorList>
    </citation>
    <scope>NUCLEOTIDE SEQUENCE [LARGE SCALE GENOMIC DNA]</scope>
    <source>
        <strain evidence="4 5">B-59205</strain>
    </source>
</reference>
<dbReference type="AlphaFoldDB" id="A0AAW9NP33"/>